<name>A0A7I7K8T7_9MYCO</name>
<dbReference type="KEGG" id="mdu:MDUV_47680"/>
<reference evidence="2 3" key="1">
    <citation type="journal article" date="2019" name="Emerg. Microbes Infect.">
        <title>Comprehensive subspecies identification of 175 nontuberculous mycobacteria species based on 7547 genomic profiles.</title>
        <authorList>
            <person name="Matsumoto Y."/>
            <person name="Kinjo T."/>
            <person name="Motooka D."/>
            <person name="Nabeya D."/>
            <person name="Jung N."/>
            <person name="Uechi K."/>
            <person name="Horii T."/>
            <person name="Iida T."/>
            <person name="Fujita J."/>
            <person name="Nakamura S."/>
        </authorList>
    </citation>
    <scope>NUCLEOTIDE SEQUENCE [LARGE SCALE GENOMIC DNA]</scope>
    <source>
        <strain evidence="2 3">JCM 6396</strain>
    </source>
</reference>
<feature type="domain" description="Protein-glutamine gamma-glutamyltransferase-like C-terminal" evidence="1">
    <location>
        <begin position="123"/>
        <end position="190"/>
    </location>
</feature>
<dbReference type="AlphaFoldDB" id="A0A7I7K8T7"/>
<proteinExistence type="predicted"/>
<accession>A0A7I7K8T7</accession>
<evidence type="ECO:0000313" key="2">
    <source>
        <dbReference type="EMBL" id="BBX19908.1"/>
    </source>
</evidence>
<dbReference type="Proteomes" id="UP000467006">
    <property type="component" value="Chromosome"/>
</dbReference>
<evidence type="ECO:0000259" key="1">
    <source>
        <dbReference type="Pfam" id="PF13559"/>
    </source>
</evidence>
<evidence type="ECO:0000313" key="3">
    <source>
        <dbReference type="Proteomes" id="UP000467006"/>
    </source>
</evidence>
<dbReference type="OrthoDB" id="3389322at2"/>
<dbReference type="RefSeq" id="WP_098002092.1">
    <property type="nucleotide sequence ID" value="NZ_AP022563.1"/>
</dbReference>
<dbReference type="InterPro" id="IPR025403">
    <property type="entry name" value="TgpA-like_C"/>
</dbReference>
<organism evidence="2 3">
    <name type="scientific">Mycolicibacterium duvalii</name>
    <dbReference type="NCBI Taxonomy" id="39688"/>
    <lineage>
        <taxon>Bacteria</taxon>
        <taxon>Bacillati</taxon>
        <taxon>Actinomycetota</taxon>
        <taxon>Actinomycetes</taxon>
        <taxon>Mycobacteriales</taxon>
        <taxon>Mycobacteriaceae</taxon>
        <taxon>Mycolicibacterium</taxon>
    </lineage>
</organism>
<sequence>MSPVDLDRDAAHDAAQQELGKLIYPRPSLTEQFVAWIDELLYRLTAAAAEVPGGWLTVLVLALLGGAALAVAVRIARRAMRTDRGTPETLFGDTVLSAAEHRAIAERHAAEGDWPAAIRHRVRAVARRLEEADILGPVPGRTATELAAAAGALLPQLADRLATAATAFNDVTYGQRPGSHDQYALIAALDDDLAGASVGVAATTPETRSGWTPVR</sequence>
<gene>
    <name evidence="2" type="ORF">MDUV_47680</name>
</gene>
<dbReference type="EMBL" id="AP022563">
    <property type="protein sequence ID" value="BBX19908.1"/>
    <property type="molecule type" value="Genomic_DNA"/>
</dbReference>
<dbReference type="Pfam" id="PF13559">
    <property type="entry name" value="DUF4129"/>
    <property type="match status" value="1"/>
</dbReference>
<protein>
    <submittedName>
        <fullName evidence="2">Membrane protein</fullName>
    </submittedName>
</protein>
<keyword evidence="3" id="KW-1185">Reference proteome</keyword>